<dbReference type="Proteomes" id="UP000799424">
    <property type="component" value="Unassembled WGS sequence"/>
</dbReference>
<dbReference type="FunFam" id="3.40.50.10380:FF:000007">
    <property type="entry name" value="Malic enzyme"/>
    <property type="match status" value="1"/>
</dbReference>
<dbReference type="FunFam" id="3.40.50.720:FF:000182">
    <property type="entry name" value="NAD-dependent malic enzyme"/>
    <property type="match status" value="1"/>
</dbReference>
<keyword evidence="3 7" id="KW-0479">Metal-binding</keyword>
<dbReference type="GO" id="GO:0006108">
    <property type="term" value="P:malate metabolic process"/>
    <property type="evidence" value="ECO:0007669"/>
    <property type="project" value="TreeGrafter"/>
</dbReference>
<dbReference type="InterPro" id="IPR046346">
    <property type="entry name" value="Aminoacid_DH-like_N_sf"/>
</dbReference>
<dbReference type="AlphaFoldDB" id="A0A6A6ZHN9"/>
<dbReference type="InterPro" id="IPR036291">
    <property type="entry name" value="NAD(P)-bd_dom_sf"/>
</dbReference>
<gene>
    <name evidence="12" type="ORF">CC86DRAFT_374866</name>
</gene>
<keyword evidence="13" id="KW-1185">Reference proteome</keyword>
<comment type="cofactor">
    <cofactor evidence="1">
        <name>Mn(2+)</name>
        <dbReference type="ChEBI" id="CHEBI:29035"/>
    </cofactor>
</comment>
<dbReference type="InterPro" id="IPR001891">
    <property type="entry name" value="Malic_OxRdtase"/>
</dbReference>
<evidence type="ECO:0000256" key="4">
    <source>
        <dbReference type="ARBA" id="ARBA00023002"/>
    </source>
</evidence>
<dbReference type="PROSITE" id="PS00331">
    <property type="entry name" value="MALIC_ENZYMES"/>
    <property type="match status" value="1"/>
</dbReference>
<feature type="binding site" evidence="7">
    <location>
        <position position="260"/>
    </location>
    <ligand>
        <name>a divalent metal cation</name>
        <dbReference type="ChEBI" id="CHEBI:60240"/>
    </ligand>
</feature>
<name>A0A6A6ZHN9_9PLEO</name>
<reference evidence="12" key="1">
    <citation type="journal article" date="2020" name="Stud. Mycol.">
        <title>101 Dothideomycetes genomes: a test case for predicting lifestyles and emergence of pathogens.</title>
        <authorList>
            <person name="Haridas S."/>
            <person name="Albert R."/>
            <person name="Binder M."/>
            <person name="Bloem J."/>
            <person name="Labutti K."/>
            <person name="Salamov A."/>
            <person name="Andreopoulos B."/>
            <person name="Baker S."/>
            <person name="Barry K."/>
            <person name="Bills G."/>
            <person name="Bluhm B."/>
            <person name="Cannon C."/>
            <person name="Castanera R."/>
            <person name="Culley D."/>
            <person name="Daum C."/>
            <person name="Ezra D."/>
            <person name="Gonzalez J."/>
            <person name="Henrissat B."/>
            <person name="Kuo A."/>
            <person name="Liang C."/>
            <person name="Lipzen A."/>
            <person name="Lutzoni F."/>
            <person name="Magnuson J."/>
            <person name="Mondo S."/>
            <person name="Nolan M."/>
            <person name="Ohm R."/>
            <person name="Pangilinan J."/>
            <person name="Park H.-J."/>
            <person name="Ramirez L."/>
            <person name="Alfaro M."/>
            <person name="Sun H."/>
            <person name="Tritt A."/>
            <person name="Yoshinaga Y."/>
            <person name="Zwiers L.-H."/>
            <person name="Turgeon B."/>
            <person name="Goodwin S."/>
            <person name="Spatafora J."/>
            <person name="Crous P."/>
            <person name="Grigoriev I."/>
        </authorList>
    </citation>
    <scope>NUCLEOTIDE SEQUENCE</scope>
    <source>
        <strain evidence="12">CBS 113818</strain>
    </source>
</reference>
<evidence type="ECO:0000256" key="7">
    <source>
        <dbReference type="PIRSR" id="PIRSR000106-3"/>
    </source>
</evidence>
<sequence length="579" mass="64147">MHSTSRPSLPPRQLSTTNGDFDSSNTPEIRKSLGTYGLTPPAIESFEVQSQRCLRLLAMKTTPIEKFQYLVHLKATNCHLFYRLLSENIKELTPLIYTPTVGEACVRWHEIWTQPEGMYLSFSDRGNLRQILDNWPYKVDITVLTDGSRILGLGDLGVNGMGIPVGKLSLYTACAGIRPDATLPLTLDLGTNNQALREDPLYMGSRRGKVTAEEEKVFLDELMAALTDKWPNIVIQFEDFKNPFPALERYQNSYSMFNDDVQGTGAVIVGGFINAIKASGVPVKDHKAIFLGAGSAGTGVAKQIVEFFKKEGLTEEEARRKFWFVDSNGLVTEDRGDKLADHKVYFARNDNNGRQYQSLGRLIDYVQPTILMGLSTIGGAFNKDILQRMAKLNDRPIIFPLSNPSSKSECTFEEAVINTEGRCLFASGSPFPSMEWDDKLLTPGQGNNMYVFPGIGLGAILSQAVSITQDMIYASAESLSTSLNKQEVADGWLYPDIRRIREVSVVVTRGVIRAAQKNGVDRATELRNLDDAQLDAFIKERMYDPFSERENAGDEVNKLISGVNGHSISNGATSTNAHL</sequence>
<feature type="domain" description="Malic enzyme N-terminal" evidence="11">
    <location>
        <begin position="74"/>
        <end position="251"/>
    </location>
</feature>
<feature type="binding site" evidence="7">
    <location>
        <position position="239"/>
    </location>
    <ligand>
        <name>a divalent metal cation</name>
        <dbReference type="ChEBI" id="CHEBI:60240"/>
    </ligand>
</feature>
<dbReference type="EMBL" id="MU006243">
    <property type="protein sequence ID" value="KAF2819727.1"/>
    <property type="molecule type" value="Genomic_DNA"/>
</dbReference>
<dbReference type="PRINTS" id="PR00072">
    <property type="entry name" value="MALOXRDTASE"/>
</dbReference>
<evidence type="ECO:0000256" key="1">
    <source>
        <dbReference type="ARBA" id="ARBA00001936"/>
    </source>
</evidence>
<keyword evidence="4 8" id="KW-0560">Oxidoreductase</keyword>
<dbReference type="GO" id="GO:0051287">
    <property type="term" value="F:NAD binding"/>
    <property type="evidence" value="ECO:0007669"/>
    <property type="project" value="InterPro"/>
</dbReference>
<dbReference type="PIRSF" id="PIRSF000106">
    <property type="entry name" value="ME"/>
    <property type="match status" value="1"/>
</dbReference>
<evidence type="ECO:0000313" key="12">
    <source>
        <dbReference type="EMBL" id="KAF2819727.1"/>
    </source>
</evidence>
<dbReference type="GO" id="GO:0005739">
    <property type="term" value="C:mitochondrion"/>
    <property type="evidence" value="ECO:0007669"/>
    <property type="project" value="TreeGrafter"/>
</dbReference>
<accession>A0A6A6ZHN9</accession>
<dbReference type="Pfam" id="PF00390">
    <property type="entry name" value="malic"/>
    <property type="match status" value="1"/>
</dbReference>
<evidence type="ECO:0000256" key="5">
    <source>
        <dbReference type="PIRSR" id="PIRSR000106-1"/>
    </source>
</evidence>
<comment type="similarity">
    <text evidence="2 8">Belongs to the malic enzymes family.</text>
</comment>
<dbReference type="InterPro" id="IPR015884">
    <property type="entry name" value="Malic_enzyme_CS"/>
</dbReference>
<organism evidence="12 13">
    <name type="scientific">Ophiobolus disseminans</name>
    <dbReference type="NCBI Taxonomy" id="1469910"/>
    <lineage>
        <taxon>Eukaryota</taxon>
        <taxon>Fungi</taxon>
        <taxon>Dikarya</taxon>
        <taxon>Ascomycota</taxon>
        <taxon>Pezizomycotina</taxon>
        <taxon>Dothideomycetes</taxon>
        <taxon>Pleosporomycetidae</taxon>
        <taxon>Pleosporales</taxon>
        <taxon>Pleosporineae</taxon>
        <taxon>Phaeosphaeriaceae</taxon>
        <taxon>Ophiobolus</taxon>
    </lineage>
</organism>
<dbReference type="NCBIfam" id="NF010052">
    <property type="entry name" value="PRK13529.1"/>
    <property type="match status" value="1"/>
</dbReference>
<dbReference type="SUPFAM" id="SSF51735">
    <property type="entry name" value="NAD(P)-binding Rossmann-fold domains"/>
    <property type="match status" value="1"/>
</dbReference>
<evidence type="ECO:0000256" key="2">
    <source>
        <dbReference type="ARBA" id="ARBA00008785"/>
    </source>
</evidence>
<feature type="domain" description="Malic enzyme NAD-binding" evidence="10">
    <location>
        <begin position="261"/>
        <end position="516"/>
    </location>
</feature>
<dbReference type="Gene3D" id="3.40.50.10380">
    <property type="entry name" value="Malic enzyme, N-terminal domain"/>
    <property type="match status" value="1"/>
</dbReference>
<dbReference type="InterPro" id="IPR037062">
    <property type="entry name" value="Malic_N_dom_sf"/>
</dbReference>
<evidence type="ECO:0000256" key="6">
    <source>
        <dbReference type="PIRSR" id="PIRSR000106-2"/>
    </source>
</evidence>
<proteinExistence type="inferred from homology"/>
<dbReference type="SMART" id="SM00919">
    <property type="entry name" value="Malic_M"/>
    <property type="match status" value="1"/>
</dbReference>
<dbReference type="Gene3D" id="3.40.50.720">
    <property type="entry name" value="NAD(P)-binding Rossmann-like Domain"/>
    <property type="match status" value="1"/>
</dbReference>
<feature type="binding site" evidence="7">
    <location>
        <position position="238"/>
    </location>
    <ligand>
        <name>a divalent metal cation</name>
        <dbReference type="ChEBI" id="CHEBI:60240"/>
    </ligand>
</feature>
<feature type="region of interest" description="Disordered" evidence="9">
    <location>
        <begin position="1"/>
        <end position="26"/>
    </location>
</feature>
<evidence type="ECO:0000256" key="9">
    <source>
        <dbReference type="SAM" id="MobiDB-lite"/>
    </source>
</evidence>
<evidence type="ECO:0000259" key="11">
    <source>
        <dbReference type="SMART" id="SM01274"/>
    </source>
</evidence>
<evidence type="ECO:0000259" key="10">
    <source>
        <dbReference type="SMART" id="SM00919"/>
    </source>
</evidence>
<evidence type="ECO:0000313" key="13">
    <source>
        <dbReference type="Proteomes" id="UP000799424"/>
    </source>
</evidence>
<dbReference type="InterPro" id="IPR012301">
    <property type="entry name" value="Malic_N_dom"/>
</dbReference>
<dbReference type="SMART" id="SM01274">
    <property type="entry name" value="malic"/>
    <property type="match status" value="1"/>
</dbReference>
<feature type="binding site" evidence="6">
    <location>
        <position position="149"/>
    </location>
    <ligand>
        <name>(S)-malate</name>
        <dbReference type="ChEBI" id="CHEBI:15589"/>
    </ligand>
</feature>
<feature type="binding site" evidence="6">
    <location>
        <position position="447"/>
    </location>
    <ligand>
        <name>(S)-malate</name>
        <dbReference type="ChEBI" id="CHEBI:15589"/>
    </ligand>
</feature>
<dbReference type="SUPFAM" id="SSF53223">
    <property type="entry name" value="Aminoacid dehydrogenase-like, N-terminal domain"/>
    <property type="match status" value="1"/>
</dbReference>
<evidence type="ECO:0000256" key="8">
    <source>
        <dbReference type="RuleBase" id="RU003426"/>
    </source>
</evidence>
<evidence type="ECO:0000256" key="3">
    <source>
        <dbReference type="ARBA" id="ARBA00022723"/>
    </source>
</evidence>
<dbReference type="CDD" id="cd05312">
    <property type="entry name" value="NAD_bind_1_malic_enz"/>
    <property type="match status" value="1"/>
</dbReference>
<feature type="active site" description="Proton acceptor" evidence="5">
    <location>
        <position position="167"/>
    </location>
</feature>
<feature type="binding site" evidence="6">
    <location>
        <position position="403"/>
    </location>
    <ligand>
        <name>(S)-malate</name>
        <dbReference type="ChEBI" id="CHEBI:15589"/>
    </ligand>
</feature>
<dbReference type="Pfam" id="PF03949">
    <property type="entry name" value="Malic_M"/>
    <property type="match status" value="1"/>
</dbReference>
<protein>
    <recommendedName>
        <fullName evidence="8">Malic enzyme</fullName>
    </recommendedName>
</protein>
<dbReference type="PANTHER" id="PTHR23406">
    <property type="entry name" value="MALIC ENZYME-RELATED"/>
    <property type="match status" value="1"/>
</dbReference>
<dbReference type="GO" id="GO:0046872">
    <property type="term" value="F:metal ion binding"/>
    <property type="evidence" value="ECO:0007669"/>
    <property type="project" value="UniProtKB-KW"/>
</dbReference>
<dbReference type="InterPro" id="IPR012302">
    <property type="entry name" value="Malic_NAD-bd"/>
</dbReference>
<comment type="cofactor">
    <cofactor evidence="7">
        <name>Mg(2+)</name>
        <dbReference type="ChEBI" id="CHEBI:18420"/>
    </cofactor>
    <cofactor evidence="7">
        <name>Mn(2+)</name>
        <dbReference type="ChEBI" id="CHEBI:29035"/>
    </cofactor>
    <text evidence="7">Divalent metal cations. Prefers magnesium or manganese.</text>
</comment>
<dbReference type="PANTHER" id="PTHR23406:SF32">
    <property type="entry name" value="NADP-DEPENDENT MALIC ENZYME"/>
    <property type="match status" value="1"/>
</dbReference>
<feature type="active site" description="Proton donor" evidence="5">
    <location>
        <position position="97"/>
    </location>
</feature>
<dbReference type="OrthoDB" id="5365701at2759"/>
<dbReference type="GO" id="GO:0004471">
    <property type="term" value="F:malate dehydrogenase (decarboxylating) (NAD+) activity"/>
    <property type="evidence" value="ECO:0007669"/>
    <property type="project" value="TreeGrafter"/>
</dbReference>